<feature type="region of interest" description="Disordered" evidence="1">
    <location>
        <begin position="41"/>
        <end position="60"/>
    </location>
</feature>
<protein>
    <submittedName>
        <fullName evidence="4">CNP1-like family protein</fullName>
    </submittedName>
</protein>
<feature type="compositionally biased region" description="Pro residues" evidence="1">
    <location>
        <begin position="48"/>
        <end position="57"/>
    </location>
</feature>
<sequence length="186" mass="19970">MQVHERSTRPLRKMAGAHRRVLVGHLLAAWSIATALGAAHAQSGDAPNAPPPWPAPSSPSTWIGLPQTRGSTLNVALDPAGVEVTPDGVVHFVLVMRTTAEGSAPSALRASLRCQTAEYRIEARYQADTGWVMAPQDLTWQPMAETPLGRLSWMIARNGACEGRTVAASASEIVRRLRTGRVTGYE</sequence>
<dbReference type="InterPro" id="IPR014861">
    <property type="entry name" value="CNP1-like_dom"/>
</dbReference>
<proteinExistence type="predicted"/>
<dbReference type="Proteomes" id="UP000272193">
    <property type="component" value="Unassembled WGS sequence"/>
</dbReference>
<evidence type="ECO:0000256" key="2">
    <source>
        <dbReference type="SAM" id="SignalP"/>
    </source>
</evidence>
<feature type="domain" description="CNP1-like uncharacterised" evidence="3">
    <location>
        <begin position="49"/>
        <end position="178"/>
    </location>
</feature>
<dbReference type="EMBL" id="RKQL01000006">
    <property type="protein sequence ID" value="RPE64469.1"/>
    <property type="molecule type" value="Genomic_DNA"/>
</dbReference>
<evidence type="ECO:0000259" key="3">
    <source>
        <dbReference type="Pfam" id="PF08750"/>
    </source>
</evidence>
<evidence type="ECO:0000313" key="5">
    <source>
        <dbReference type="Proteomes" id="UP000272193"/>
    </source>
</evidence>
<organism evidence="4 5">
    <name type="scientific">Tibeticola sediminis</name>
    <dbReference type="NCBI Taxonomy" id="1917811"/>
    <lineage>
        <taxon>Bacteria</taxon>
        <taxon>Pseudomonadati</taxon>
        <taxon>Pseudomonadota</taxon>
        <taxon>Betaproteobacteria</taxon>
        <taxon>Burkholderiales</taxon>
        <taxon>Comamonadaceae</taxon>
        <taxon>Tibeticola</taxon>
    </lineage>
</organism>
<dbReference type="RefSeq" id="WP_170159066.1">
    <property type="nucleotide sequence ID" value="NZ_RKQL01000006.1"/>
</dbReference>
<gene>
    <name evidence="4" type="ORF">EDC62_2288</name>
</gene>
<evidence type="ECO:0000313" key="4">
    <source>
        <dbReference type="EMBL" id="RPE64469.1"/>
    </source>
</evidence>
<reference evidence="4 5" key="1">
    <citation type="submission" date="2018-11" db="EMBL/GenBank/DDBJ databases">
        <title>Genomic Encyclopedia of Type Strains, Phase IV (KMG-IV): sequencing the most valuable type-strain genomes for metagenomic binning, comparative biology and taxonomic classification.</title>
        <authorList>
            <person name="Goeker M."/>
        </authorList>
    </citation>
    <scope>NUCLEOTIDE SEQUENCE [LARGE SCALE GENOMIC DNA]</scope>
    <source>
        <strain evidence="4 5">DSM 101684</strain>
    </source>
</reference>
<keyword evidence="5" id="KW-1185">Reference proteome</keyword>
<feature type="signal peptide" evidence="2">
    <location>
        <begin position="1"/>
        <end position="41"/>
    </location>
</feature>
<dbReference type="Pfam" id="PF08750">
    <property type="entry name" value="CNP1"/>
    <property type="match status" value="1"/>
</dbReference>
<evidence type="ECO:0000256" key="1">
    <source>
        <dbReference type="SAM" id="MobiDB-lite"/>
    </source>
</evidence>
<keyword evidence="2" id="KW-0732">Signal</keyword>
<comment type="caution">
    <text evidence="4">The sequence shown here is derived from an EMBL/GenBank/DDBJ whole genome shotgun (WGS) entry which is preliminary data.</text>
</comment>
<dbReference type="AlphaFoldDB" id="A0A3N4UBP7"/>
<name>A0A3N4UBP7_9BURK</name>
<accession>A0A3N4UBP7</accession>
<feature type="chain" id="PRO_5018247598" evidence="2">
    <location>
        <begin position="42"/>
        <end position="186"/>
    </location>
</feature>